<dbReference type="AlphaFoldDB" id="A0A558HGV4"/>
<comment type="caution">
    <text evidence="2">The sequence shown here is derived from an EMBL/GenBank/DDBJ whole genome shotgun (WGS) entry which is preliminary data.</text>
</comment>
<gene>
    <name evidence="2" type="ORF">FQP86_14300</name>
</gene>
<dbReference type="EMBL" id="VNFH01000010">
    <property type="protein sequence ID" value="TVU68365.1"/>
    <property type="molecule type" value="Genomic_DNA"/>
</dbReference>
<dbReference type="Proteomes" id="UP000319941">
    <property type="component" value="Unassembled WGS sequence"/>
</dbReference>
<dbReference type="InterPro" id="IPR051474">
    <property type="entry name" value="Anti-sigma-K/W_factor"/>
</dbReference>
<evidence type="ECO:0000313" key="3">
    <source>
        <dbReference type="Proteomes" id="UP000319941"/>
    </source>
</evidence>
<proteinExistence type="predicted"/>
<keyword evidence="3" id="KW-1185">Reference proteome</keyword>
<dbReference type="GO" id="GO:0016989">
    <property type="term" value="F:sigma factor antagonist activity"/>
    <property type="evidence" value="ECO:0007669"/>
    <property type="project" value="TreeGrafter"/>
</dbReference>
<dbReference type="InterPro" id="IPR018764">
    <property type="entry name" value="RskA_C"/>
</dbReference>
<organism evidence="2 3">
    <name type="scientific">Cobetia crustatorum</name>
    <dbReference type="NCBI Taxonomy" id="553385"/>
    <lineage>
        <taxon>Bacteria</taxon>
        <taxon>Pseudomonadati</taxon>
        <taxon>Pseudomonadota</taxon>
        <taxon>Gammaproteobacteria</taxon>
        <taxon>Oceanospirillales</taxon>
        <taxon>Halomonadaceae</taxon>
        <taxon>Cobetia</taxon>
    </lineage>
</organism>
<evidence type="ECO:0000313" key="2">
    <source>
        <dbReference type="EMBL" id="TVU68365.1"/>
    </source>
</evidence>
<name>A0A558HGV4_9GAMM</name>
<accession>A0A558HGV4</accession>
<dbReference type="OrthoDB" id="5298046at2"/>
<reference evidence="2 3" key="1">
    <citation type="submission" date="2019-07" db="EMBL/GenBank/DDBJ databases">
        <title>Diversity of Bacteria from Kongsfjorden, Arctic.</title>
        <authorList>
            <person name="Yu Y."/>
        </authorList>
    </citation>
    <scope>NUCLEOTIDE SEQUENCE [LARGE SCALE GENOMIC DNA]</scope>
    <source>
        <strain evidence="2 3">SM1923</strain>
    </source>
</reference>
<dbReference type="PANTHER" id="PTHR37461:SF1">
    <property type="entry name" value="ANTI-SIGMA-K FACTOR RSKA"/>
    <property type="match status" value="1"/>
</dbReference>
<dbReference type="GO" id="GO:0006417">
    <property type="term" value="P:regulation of translation"/>
    <property type="evidence" value="ECO:0007669"/>
    <property type="project" value="TreeGrafter"/>
</dbReference>
<dbReference type="PANTHER" id="PTHR37461">
    <property type="entry name" value="ANTI-SIGMA-K FACTOR RSKA"/>
    <property type="match status" value="1"/>
</dbReference>
<dbReference type="RefSeq" id="WP_024951266.1">
    <property type="nucleotide sequence ID" value="NZ_CAWOWR010000002.1"/>
</dbReference>
<evidence type="ECO:0000259" key="1">
    <source>
        <dbReference type="Pfam" id="PF10099"/>
    </source>
</evidence>
<feature type="domain" description="Anti-sigma K factor RskA C-terminal" evidence="1">
    <location>
        <begin position="96"/>
        <end position="214"/>
    </location>
</feature>
<dbReference type="GO" id="GO:0005886">
    <property type="term" value="C:plasma membrane"/>
    <property type="evidence" value="ECO:0007669"/>
    <property type="project" value="InterPro"/>
</dbReference>
<protein>
    <recommendedName>
        <fullName evidence="1">Anti-sigma K factor RskA C-terminal domain-containing protein</fullName>
    </recommendedName>
</protein>
<dbReference type="Pfam" id="PF10099">
    <property type="entry name" value="RskA_C"/>
    <property type="match status" value="1"/>
</dbReference>
<sequence>MHESFDLSDPHLREAAAGEYALGTLTRDERAAFESLLSVSHDVQRDVERWREHLNVFNEQLTPIAPPASVWKGIAEATGTARQPWWRRLGLWQGMTATAFSLALAVTLTFSLGQNESMESDYVFVVSNPDSSPGWIVNASHSGEMMVQAVSPNAPAPGKVCELWLMTKDGEKPMSLGILPHSGSMKVEVPKEYLAAFPDSDLVITLENPGGAPSGKQMGPTLKKGQFTAVEGRHIL</sequence>
<dbReference type="STRING" id="553385.GCA_000591415_00988"/>